<reference evidence="3" key="1">
    <citation type="submission" date="2018-05" db="EMBL/GenBank/DDBJ databases">
        <authorList>
            <person name="Lanie J.A."/>
            <person name="Ng W.-L."/>
            <person name="Kazmierczak K.M."/>
            <person name="Andrzejewski T.M."/>
            <person name="Davidsen T.M."/>
            <person name="Wayne K.J."/>
            <person name="Tettelin H."/>
            <person name="Glass J.I."/>
            <person name="Rusch D."/>
            <person name="Podicherti R."/>
            <person name="Tsui H.-C.T."/>
            <person name="Winkler M.E."/>
        </authorList>
    </citation>
    <scope>NUCLEOTIDE SEQUENCE</scope>
</reference>
<protein>
    <recommendedName>
        <fullName evidence="2">DUF7088 domain-containing protein</fullName>
    </recommendedName>
</protein>
<dbReference type="InterPro" id="IPR055396">
    <property type="entry name" value="DUF7088"/>
</dbReference>
<evidence type="ECO:0000259" key="2">
    <source>
        <dbReference type="Pfam" id="PF23357"/>
    </source>
</evidence>
<accession>A0A382I4H8</accession>
<evidence type="ECO:0000256" key="1">
    <source>
        <dbReference type="SAM" id="MobiDB-lite"/>
    </source>
</evidence>
<feature type="non-terminal residue" evidence="3">
    <location>
        <position position="330"/>
    </location>
</feature>
<feature type="region of interest" description="Disordered" evidence="1">
    <location>
        <begin position="286"/>
        <end position="313"/>
    </location>
</feature>
<gene>
    <name evidence="3" type="ORF">METZ01_LOCUS247076</name>
</gene>
<evidence type="ECO:0000313" key="3">
    <source>
        <dbReference type="EMBL" id="SVB94222.1"/>
    </source>
</evidence>
<proteinExistence type="predicted"/>
<organism evidence="3">
    <name type="scientific">marine metagenome</name>
    <dbReference type="NCBI Taxonomy" id="408172"/>
    <lineage>
        <taxon>unclassified sequences</taxon>
        <taxon>metagenomes</taxon>
        <taxon>ecological metagenomes</taxon>
    </lineage>
</organism>
<feature type="domain" description="DUF7088" evidence="2">
    <location>
        <begin position="53"/>
        <end position="154"/>
    </location>
</feature>
<dbReference type="AlphaFoldDB" id="A0A382I4H8"/>
<sequence length="330" mass="36295">MRITLRNFLQYTITSAILTNLSFAQESKQLQSLNQIRKNIERFSPIFKEEPVLSESSSTALKQLKKPVQIEVFLSPKEHFPPSLLHRRLSALSLIDQISKTASGQVKAVIHEFEYHDPLASVAEELGVTGISSFHLNQGYSKTWDRKLYFGAALQGDRGKQIIPYFGTVTSIENELVGSILGSSSSGQKSIGVFPTGALALGKENTGITTSVKNTGKEWEFVLALKKRYDVQPVSGEKGSKAEYDAMVVVQPSSLDDSGIDHLVSLVKSGVPTVIFEDPRPIMHRFPGTYDPRAAASRPSLPPSSPKPPKKGNLSKLWKLLEVNFCELPG</sequence>
<name>A0A382I4H8_9ZZZZ</name>
<dbReference type="Pfam" id="PF23357">
    <property type="entry name" value="DUF7088"/>
    <property type="match status" value="1"/>
</dbReference>
<dbReference type="EMBL" id="UINC01065007">
    <property type="protein sequence ID" value="SVB94222.1"/>
    <property type="molecule type" value="Genomic_DNA"/>
</dbReference>